<proteinExistence type="predicted"/>
<dbReference type="PROSITE" id="PS00018">
    <property type="entry name" value="EF_HAND_1"/>
    <property type="match status" value="2"/>
</dbReference>
<dbReference type="PATRIC" id="fig|1641875.4.peg.2860"/>
<dbReference type="Gene3D" id="1.10.238.10">
    <property type="entry name" value="EF-hand"/>
    <property type="match status" value="1"/>
</dbReference>
<organism evidence="3 4">
    <name type="scientific">Roseovarius atlanticus</name>
    <dbReference type="NCBI Taxonomy" id="1641875"/>
    <lineage>
        <taxon>Bacteria</taxon>
        <taxon>Pseudomonadati</taxon>
        <taxon>Pseudomonadota</taxon>
        <taxon>Alphaproteobacteria</taxon>
        <taxon>Rhodobacterales</taxon>
        <taxon>Roseobacteraceae</taxon>
        <taxon>Roseovarius</taxon>
    </lineage>
</organism>
<keyword evidence="4" id="KW-1185">Reference proteome</keyword>
<feature type="domain" description="EF-hand" evidence="2">
    <location>
        <begin position="26"/>
        <end position="48"/>
    </location>
</feature>
<evidence type="ECO:0000259" key="2">
    <source>
        <dbReference type="PROSITE" id="PS50222"/>
    </source>
</evidence>
<dbReference type="AlphaFoldDB" id="A0A0T5NXY8"/>
<dbReference type="EMBL" id="LAXJ01000003">
    <property type="protein sequence ID" value="KRS13787.1"/>
    <property type="molecule type" value="Genomic_DNA"/>
</dbReference>
<evidence type="ECO:0000256" key="1">
    <source>
        <dbReference type="SAM" id="SignalP"/>
    </source>
</evidence>
<evidence type="ECO:0000313" key="4">
    <source>
        <dbReference type="Proteomes" id="UP000051295"/>
    </source>
</evidence>
<comment type="caution">
    <text evidence="3">The sequence shown here is derived from an EMBL/GenBank/DDBJ whole genome shotgun (WGS) entry which is preliminary data.</text>
</comment>
<name>A0A0T5NXY8_9RHOB</name>
<feature type="chain" id="PRO_5006664039" evidence="1">
    <location>
        <begin position="21"/>
        <end position="77"/>
    </location>
</feature>
<sequence length="77" mass="7806">MTKTLSAATFALALTVPAMALALDADTDGDGMVTMEEFQAAMPDAPAGTFEQLDSDTDGLLSAEEITAGQEAGILPA</sequence>
<dbReference type="InterPro" id="IPR018247">
    <property type="entry name" value="EF_Hand_1_Ca_BS"/>
</dbReference>
<accession>A0A0T5NXY8</accession>
<gene>
    <name evidence="3" type="ORF">XM53_04245</name>
</gene>
<dbReference type="SUPFAM" id="SSF47473">
    <property type="entry name" value="EF-hand"/>
    <property type="match status" value="1"/>
</dbReference>
<dbReference type="PROSITE" id="PS50222">
    <property type="entry name" value="EF_HAND_2"/>
    <property type="match status" value="1"/>
</dbReference>
<dbReference type="InterPro" id="IPR002048">
    <property type="entry name" value="EF_hand_dom"/>
</dbReference>
<protein>
    <submittedName>
        <fullName evidence="3">Calcium-binding protein</fullName>
    </submittedName>
</protein>
<dbReference type="RefSeq" id="WP_057790626.1">
    <property type="nucleotide sequence ID" value="NZ_LAXJ01000003.1"/>
</dbReference>
<dbReference type="Pfam" id="PF13202">
    <property type="entry name" value="EF-hand_5"/>
    <property type="match status" value="2"/>
</dbReference>
<evidence type="ECO:0000313" key="3">
    <source>
        <dbReference type="EMBL" id="KRS13787.1"/>
    </source>
</evidence>
<dbReference type="Proteomes" id="UP000051295">
    <property type="component" value="Unassembled WGS sequence"/>
</dbReference>
<dbReference type="GO" id="GO:0005509">
    <property type="term" value="F:calcium ion binding"/>
    <property type="evidence" value="ECO:0007669"/>
    <property type="project" value="InterPro"/>
</dbReference>
<reference evidence="3 4" key="1">
    <citation type="submission" date="2015-04" db="EMBL/GenBank/DDBJ databases">
        <title>The draft genome sequence of Roseovarius sp.R12b.</title>
        <authorList>
            <person name="Li G."/>
            <person name="Lai Q."/>
            <person name="Shao Z."/>
            <person name="Yan P."/>
        </authorList>
    </citation>
    <scope>NUCLEOTIDE SEQUENCE [LARGE SCALE GENOMIC DNA]</scope>
    <source>
        <strain evidence="3 4">R12B</strain>
    </source>
</reference>
<dbReference type="OrthoDB" id="5470953at2"/>
<dbReference type="STRING" id="1641875.XM53_04245"/>
<feature type="signal peptide" evidence="1">
    <location>
        <begin position="1"/>
        <end position="20"/>
    </location>
</feature>
<keyword evidence="1" id="KW-0732">Signal</keyword>
<dbReference type="InterPro" id="IPR011992">
    <property type="entry name" value="EF-hand-dom_pair"/>
</dbReference>